<evidence type="ECO:0000256" key="2">
    <source>
        <dbReference type="ARBA" id="ARBA00004496"/>
    </source>
</evidence>
<dbReference type="GO" id="GO:0034657">
    <property type="term" value="C:GID complex"/>
    <property type="evidence" value="ECO:0007669"/>
    <property type="project" value="TreeGrafter"/>
</dbReference>
<dbReference type="GO" id="GO:0005634">
    <property type="term" value="C:nucleus"/>
    <property type="evidence" value="ECO:0007669"/>
    <property type="project" value="UniProtKB-SubCell"/>
</dbReference>
<evidence type="ECO:0000256" key="3">
    <source>
        <dbReference type="ARBA" id="ARBA00022490"/>
    </source>
</evidence>
<evidence type="ECO:0000256" key="1">
    <source>
        <dbReference type="ARBA" id="ARBA00004123"/>
    </source>
</evidence>
<dbReference type="GO" id="GO:0005737">
    <property type="term" value="C:cytoplasm"/>
    <property type="evidence" value="ECO:0007669"/>
    <property type="project" value="UniProtKB-SubCell"/>
</dbReference>
<dbReference type="InterPro" id="IPR000225">
    <property type="entry name" value="Armadillo"/>
</dbReference>
<keyword evidence="5" id="KW-0539">Nucleus</keyword>
<feature type="region of interest" description="Disordered" evidence="6">
    <location>
        <begin position="335"/>
        <end position="358"/>
    </location>
</feature>
<keyword evidence="3" id="KW-0963">Cytoplasm</keyword>
<reference evidence="7" key="1">
    <citation type="submission" date="2015-10" db="EMBL/GenBank/DDBJ databases">
        <authorList>
            <person name="Regsiter A."/>
            <person name="william w."/>
        </authorList>
    </citation>
    <scope>NUCLEOTIDE SEQUENCE</scope>
    <source>
        <strain evidence="7">Montdore</strain>
    </source>
</reference>
<evidence type="ECO:0000256" key="5">
    <source>
        <dbReference type="ARBA" id="ARBA00023242"/>
    </source>
</evidence>
<feature type="region of interest" description="Disordered" evidence="6">
    <location>
        <begin position="777"/>
        <end position="819"/>
    </location>
</feature>
<dbReference type="PANTHER" id="PTHR15651:SF7">
    <property type="entry name" value="ARMADILLO REPEAT-CONTAINING PROTEIN 8"/>
    <property type="match status" value="1"/>
</dbReference>
<dbReference type="PANTHER" id="PTHR15651">
    <property type="entry name" value="ARMADILLO REPEAT-CONTAINING PROTEIN 8"/>
    <property type="match status" value="1"/>
</dbReference>
<dbReference type="EMBL" id="LN890948">
    <property type="protein sequence ID" value="CUS15388.1"/>
    <property type="molecule type" value="Genomic_DNA"/>
</dbReference>
<dbReference type="Pfam" id="PF00514">
    <property type="entry name" value="Arm"/>
    <property type="match status" value="1"/>
</dbReference>
<dbReference type="SMART" id="SM00185">
    <property type="entry name" value="ARM"/>
    <property type="match status" value="7"/>
</dbReference>
<dbReference type="GO" id="GO:0043161">
    <property type="term" value="P:proteasome-mediated ubiquitin-dependent protein catabolic process"/>
    <property type="evidence" value="ECO:0007669"/>
    <property type="project" value="TreeGrafter"/>
</dbReference>
<dbReference type="SUPFAM" id="SSF48371">
    <property type="entry name" value="ARM repeat"/>
    <property type="match status" value="2"/>
</dbReference>
<sequence length="1036" mass="111787">MTHSEEESTALALLSQLSVSPFSQPQNTLSALKRLKHELIGHEQKKELFVRLGLVPPLVRILEGAGSADEVWSNARLEAGIAVGSLAYGGENYISHLFNSQAFPPLIASLDPSSSPPKLVLSSLRTLNTILDTSAFSATCLSYTIATALYTPGVLDSLYRILSQESPAALVQQQISLTASLIAKSCGRCAPGSSDNSGCHSAHQRLLVEAGVLGALSARLGGHIVAEKSIPKSPKNAHSSDMPPPAPPGAKLAPILDAISVIIKDSRLRSLEFLFSPSIVAIFPLPTNEPSDKPGEGIVGLTSSINLPQPKPASNSIIQPPNLLITPSAFPPLSAASVASPTTSSHITEGSVRGSSGFPASSPFYNPLTGVTESQAALLASGHAGDDSGSSTGGDTPLRQRAEIADLEDRILRSAALAVPEGGSSRSEVDLEIEESPILPWLISQVRSGDSVTRLMAISVLTNLFRVELVSKKLVHLLILLVLPVLVRLLTEEGKETRVNAGIGSVDTETWASWTIQEKAPAILARLVMDSTEMQKAAVDAGAIKKLAAMLKRANELPSPAMNGHQNGNSHDSGHAAEPGSNLEVAHKMKVKEGGLKCLASLALFKDEYRKAIIETGVVPVLVSSMKPLEPIPTPVPQQNTVGQGNPPAVLTAACGAIRALSRSVSILRTSLIDAGIALPLFALLRHDDIEVRIASTAAVCNLVLDFSPMRRPILEAGVLDVLCSHAKSENAALRLNALWALKHLVLEAETEVKKKCFEGLGVDWLLGVIRRDVYGDEDGEDDEMADSEDDDGDDTEGGMEDSIGDLRRMGAGRTGDEEYFDAPEERARSWARRFPPKATAVMAQLERRERDDSLRRKKEDIALQEQGLDFLRNWICGKDRNLMIDHLFESVGKDRVFDILEDKLKHKRYVKRGELISESPPGEIVTSVVYILVHLATGSLPHKKALIQRVDLLRALSALWNHRLAHVRSGLAWVVINLTWHEEHEDIEEVQTRARELIRLGFDKSLESMSQDSELDIRERVKTARHQLGIAGPAD</sequence>
<feature type="compositionally biased region" description="Acidic residues" evidence="6">
    <location>
        <begin position="777"/>
        <end position="804"/>
    </location>
</feature>
<feature type="region of interest" description="Disordered" evidence="6">
    <location>
        <begin position="558"/>
        <end position="579"/>
    </location>
</feature>
<dbReference type="Proteomes" id="UP001412239">
    <property type="component" value="Unassembled WGS sequence"/>
</dbReference>
<dbReference type="InterPro" id="IPR011989">
    <property type="entry name" value="ARM-like"/>
</dbReference>
<dbReference type="AlphaFoldDB" id="A0A292Q8X4"/>
<evidence type="ECO:0000256" key="6">
    <source>
        <dbReference type="SAM" id="MobiDB-lite"/>
    </source>
</evidence>
<keyword evidence="4" id="KW-0677">Repeat</keyword>
<evidence type="ECO:0000256" key="4">
    <source>
        <dbReference type="ARBA" id="ARBA00022737"/>
    </source>
</evidence>
<organism evidence="7 8">
    <name type="scientific">Tuber aestivum</name>
    <name type="common">summer truffle</name>
    <dbReference type="NCBI Taxonomy" id="59557"/>
    <lineage>
        <taxon>Eukaryota</taxon>
        <taxon>Fungi</taxon>
        <taxon>Dikarya</taxon>
        <taxon>Ascomycota</taxon>
        <taxon>Pezizomycotina</taxon>
        <taxon>Pezizomycetes</taxon>
        <taxon>Pezizales</taxon>
        <taxon>Tuberaceae</taxon>
        <taxon>Tuber</taxon>
    </lineage>
</organism>
<evidence type="ECO:0000313" key="8">
    <source>
        <dbReference type="Proteomes" id="UP001412239"/>
    </source>
</evidence>
<feature type="compositionally biased region" description="Low complexity" evidence="6">
    <location>
        <begin position="335"/>
        <end position="345"/>
    </location>
</feature>
<proteinExistence type="predicted"/>
<name>A0A292Q8X4_9PEZI</name>
<gene>
    <name evidence="7" type="ORF">GSTUAT00000645001</name>
</gene>
<accession>A0A292Q8X4</accession>
<dbReference type="Gene3D" id="1.25.10.10">
    <property type="entry name" value="Leucine-rich Repeat Variant"/>
    <property type="match status" value="4"/>
</dbReference>
<dbReference type="InterPro" id="IPR038739">
    <property type="entry name" value="ARMC8/Vid28"/>
</dbReference>
<comment type="subcellular location">
    <subcellularLocation>
        <location evidence="2">Cytoplasm</location>
    </subcellularLocation>
    <subcellularLocation>
        <location evidence="1">Nucleus</location>
    </subcellularLocation>
</comment>
<keyword evidence="8" id="KW-1185">Reference proteome</keyword>
<evidence type="ECO:0000313" key="7">
    <source>
        <dbReference type="EMBL" id="CUS15388.1"/>
    </source>
</evidence>
<dbReference type="InterPro" id="IPR016024">
    <property type="entry name" value="ARM-type_fold"/>
</dbReference>
<protein>
    <submittedName>
        <fullName evidence="7">Uncharacterized protein</fullName>
    </submittedName>
</protein>